<reference evidence="2 3" key="1">
    <citation type="submission" date="2016-02" db="EMBL/GenBank/DDBJ databases">
        <title>Complete genome sequence of Halocynthiibacter arcticus PAMC 20958t from arctic marine sediment.</title>
        <authorList>
            <person name="Lee Y.M."/>
            <person name="Baek K."/>
            <person name="Lee H.K."/>
            <person name="Shin S.C."/>
        </authorList>
    </citation>
    <scope>NUCLEOTIDE SEQUENCE [LARGE SCALE GENOMIC DNA]</scope>
    <source>
        <strain evidence="2">PAMC 20958</strain>
    </source>
</reference>
<evidence type="ECO:0008006" key="4">
    <source>
        <dbReference type="Google" id="ProtNLM"/>
    </source>
</evidence>
<feature type="transmembrane region" description="Helical" evidence="1">
    <location>
        <begin position="48"/>
        <end position="69"/>
    </location>
</feature>
<proteinExistence type="predicted"/>
<dbReference type="Proteomes" id="UP000070371">
    <property type="component" value="Chromosome"/>
</dbReference>
<keyword evidence="1" id="KW-1133">Transmembrane helix</keyword>
<dbReference type="EMBL" id="CP014327">
    <property type="protein sequence ID" value="AML53211.1"/>
    <property type="molecule type" value="Genomic_DNA"/>
</dbReference>
<keyword evidence="1" id="KW-0472">Membrane</keyword>
<feature type="transmembrane region" description="Helical" evidence="1">
    <location>
        <begin position="18"/>
        <end position="36"/>
    </location>
</feature>
<evidence type="ECO:0000313" key="2">
    <source>
        <dbReference type="EMBL" id="AML53211.1"/>
    </source>
</evidence>
<keyword evidence="1" id="KW-0812">Transmembrane</keyword>
<evidence type="ECO:0000256" key="1">
    <source>
        <dbReference type="SAM" id="Phobius"/>
    </source>
</evidence>
<evidence type="ECO:0000313" key="3">
    <source>
        <dbReference type="Proteomes" id="UP000070371"/>
    </source>
</evidence>
<dbReference type="AlphaFoldDB" id="A0A126V4F3"/>
<sequence>MVKKAPNSEGSSQAKSRLLALVIAGSGIFWVVGQALGTKLGWTQSTRLLIDLFAMAGFFWGLVVGLQIWRARQG</sequence>
<gene>
    <name evidence="2" type="ORF">RC74_19870</name>
</gene>
<dbReference type="RefSeq" id="WP_039000540.1">
    <property type="nucleotide sequence ID" value="NZ_CP014327.1"/>
</dbReference>
<organism evidence="2 3">
    <name type="scientific">Falsihalocynthiibacter arcticus</name>
    <dbReference type="NCBI Taxonomy" id="1579316"/>
    <lineage>
        <taxon>Bacteria</taxon>
        <taxon>Pseudomonadati</taxon>
        <taxon>Pseudomonadota</taxon>
        <taxon>Alphaproteobacteria</taxon>
        <taxon>Rhodobacterales</taxon>
        <taxon>Roseobacteraceae</taxon>
        <taxon>Falsihalocynthiibacter</taxon>
    </lineage>
</organism>
<accession>A0A126V4F3</accession>
<keyword evidence="3" id="KW-1185">Reference proteome</keyword>
<dbReference type="STRING" id="1579316.RC74_19870"/>
<dbReference type="OrthoDB" id="7658896at2"/>
<dbReference type="InterPro" id="IPR020308">
    <property type="entry name" value="Uncharacterised_Ynq1"/>
</dbReference>
<dbReference type="KEGG" id="hat:RC74_19870"/>
<protein>
    <recommendedName>
        <fullName evidence="4">DUF5337 domain-containing protein</fullName>
    </recommendedName>
</protein>
<dbReference type="Pfam" id="PF17272">
    <property type="entry name" value="DUF5337"/>
    <property type="match status" value="1"/>
</dbReference>
<name>A0A126V4F3_9RHOB</name>